<proteinExistence type="predicted"/>
<feature type="transmembrane region" description="Helical" evidence="1">
    <location>
        <begin position="164"/>
        <end position="188"/>
    </location>
</feature>
<name>A0A8J4H8Q3_9BACL</name>
<evidence type="ECO:0000256" key="1">
    <source>
        <dbReference type="SAM" id="Phobius"/>
    </source>
</evidence>
<accession>A0A8J4H8Q3</accession>
<gene>
    <name evidence="2" type="ORF">XYCOK13_39930</name>
</gene>
<feature type="transmembrane region" description="Helical" evidence="1">
    <location>
        <begin position="36"/>
        <end position="54"/>
    </location>
</feature>
<feature type="transmembrane region" description="Helical" evidence="1">
    <location>
        <begin position="87"/>
        <end position="110"/>
    </location>
</feature>
<organism evidence="2 3">
    <name type="scientific">Xylanibacillus composti</name>
    <dbReference type="NCBI Taxonomy" id="1572762"/>
    <lineage>
        <taxon>Bacteria</taxon>
        <taxon>Bacillati</taxon>
        <taxon>Bacillota</taxon>
        <taxon>Bacilli</taxon>
        <taxon>Bacillales</taxon>
        <taxon>Paenibacillaceae</taxon>
        <taxon>Xylanibacillus</taxon>
    </lineage>
</organism>
<evidence type="ECO:0000313" key="3">
    <source>
        <dbReference type="Proteomes" id="UP000677918"/>
    </source>
</evidence>
<protein>
    <submittedName>
        <fullName evidence="2">Uncharacterized protein</fullName>
    </submittedName>
</protein>
<keyword evidence="1" id="KW-1133">Transmembrane helix</keyword>
<sequence length="227" mass="26057">MELLIGEFAIFTMASSFGYVGTLMLMFSIFKIEYRWYIPQMVFICIFLSYISFTMRMASLTLYAPTVQVITLIVIMWLLFRFQLLHAAIITVTGYILSAAVDFVWGYLFLLGGYKIEPFSTVMYTGAVLAGSSNILLASWIHKRRWGFSFAHEGVKERSDGTNLFFWISVIVFAVLGFFAVYALALVWYSPASIWLVLLQLFAACGLLVYFSYRSEKQGYERRNGFQ</sequence>
<feature type="transmembrane region" description="Helical" evidence="1">
    <location>
        <begin position="60"/>
        <end position="80"/>
    </location>
</feature>
<evidence type="ECO:0000313" key="2">
    <source>
        <dbReference type="EMBL" id="GIQ71169.1"/>
    </source>
</evidence>
<dbReference type="EMBL" id="BOVK01000072">
    <property type="protein sequence ID" value="GIQ71169.1"/>
    <property type="molecule type" value="Genomic_DNA"/>
</dbReference>
<dbReference type="Proteomes" id="UP000677918">
    <property type="component" value="Unassembled WGS sequence"/>
</dbReference>
<feature type="transmembrane region" description="Helical" evidence="1">
    <location>
        <begin position="6"/>
        <end position="29"/>
    </location>
</feature>
<dbReference type="AlphaFoldDB" id="A0A8J4H8Q3"/>
<feature type="transmembrane region" description="Helical" evidence="1">
    <location>
        <begin position="194"/>
        <end position="213"/>
    </location>
</feature>
<comment type="caution">
    <text evidence="2">The sequence shown here is derived from an EMBL/GenBank/DDBJ whole genome shotgun (WGS) entry which is preliminary data.</text>
</comment>
<keyword evidence="1" id="KW-0812">Transmembrane</keyword>
<dbReference type="RefSeq" id="WP_213413967.1">
    <property type="nucleotide sequence ID" value="NZ_BOVK01000072.1"/>
</dbReference>
<feature type="transmembrane region" description="Helical" evidence="1">
    <location>
        <begin position="122"/>
        <end position="143"/>
    </location>
</feature>
<keyword evidence="1" id="KW-0472">Membrane</keyword>
<reference evidence="2" key="1">
    <citation type="submission" date="2021-04" db="EMBL/GenBank/DDBJ databases">
        <title>Draft genome sequence of Xylanibacillus composti strain K13.</title>
        <authorList>
            <person name="Uke A."/>
            <person name="Chhe C."/>
            <person name="Baramee S."/>
            <person name="Kosugi A."/>
        </authorList>
    </citation>
    <scope>NUCLEOTIDE SEQUENCE</scope>
    <source>
        <strain evidence="2">K13</strain>
    </source>
</reference>
<keyword evidence="3" id="KW-1185">Reference proteome</keyword>